<dbReference type="GO" id="GO:0072383">
    <property type="term" value="P:plus-end-directed vesicle transport along microtubule"/>
    <property type="evidence" value="ECO:0007669"/>
    <property type="project" value="TreeGrafter"/>
</dbReference>
<organism evidence="15 16">
    <name type="scientific">Lymnaea stagnalis</name>
    <name type="common">Great pond snail</name>
    <name type="synonym">Helix stagnalis</name>
    <dbReference type="NCBI Taxonomy" id="6523"/>
    <lineage>
        <taxon>Eukaryota</taxon>
        <taxon>Metazoa</taxon>
        <taxon>Spiralia</taxon>
        <taxon>Lophotrochozoa</taxon>
        <taxon>Mollusca</taxon>
        <taxon>Gastropoda</taxon>
        <taxon>Heterobranchia</taxon>
        <taxon>Euthyneura</taxon>
        <taxon>Panpulmonata</taxon>
        <taxon>Hygrophila</taxon>
        <taxon>Lymnaeoidea</taxon>
        <taxon>Lymnaeidae</taxon>
        <taxon>Lymnaea</taxon>
    </lineage>
</organism>
<feature type="coiled-coil region" evidence="12">
    <location>
        <begin position="271"/>
        <end position="377"/>
    </location>
</feature>
<dbReference type="GO" id="GO:0051050">
    <property type="term" value="P:positive regulation of transport"/>
    <property type="evidence" value="ECO:0007669"/>
    <property type="project" value="UniProtKB-ARBA"/>
</dbReference>
<evidence type="ECO:0000313" key="15">
    <source>
        <dbReference type="EMBL" id="CAL1528366.1"/>
    </source>
</evidence>
<dbReference type="PANTHER" id="PTHR46753:SF2">
    <property type="entry name" value="FYVE AND COILED-COIL DOMAIN-CONTAINING PROTEIN 1"/>
    <property type="match status" value="1"/>
</dbReference>
<name>A0AAV2H8A5_LYMST</name>
<feature type="region of interest" description="Disordered" evidence="13">
    <location>
        <begin position="777"/>
        <end position="796"/>
    </location>
</feature>
<dbReference type="CDD" id="cd17698">
    <property type="entry name" value="RUN_FYCO1"/>
    <property type="match status" value="1"/>
</dbReference>
<dbReference type="Pfam" id="PF02759">
    <property type="entry name" value="RUN"/>
    <property type="match status" value="1"/>
</dbReference>
<dbReference type="Proteomes" id="UP001497497">
    <property type="component" value="Unassembled WGS sequence"/>
</dbReference>
<proteinExistence type="predicted"/>
<dbReference type="GO" id="GO:0071353">
    <property type="term" value="P:cellular response to interleukin-4"/>
    <property type="evidence" value="ECO:0007669"/>
    <property type="project" value="UniProtKB-ARBA"/>
</dbReference>
<dbReference type="PROSITE" id="PS50826">
    <property type="entry name" value="RUN"/>
    <property type="match status" value="1"/>
</dbReference>
<feature type="coiled-coil region" evidence="12">
    <location>
        <begin position="637"/>
        <end position="706"/>
    </location>
</feature>
<dbReference type="GO" id="GO:0008270">
    <property type="term" value="F:zinc ion binding"/>
    <property type="evidence" value="ECO:0007669"/>
    <property type="project" value="UniProtKB-KW"/>
</dbReference>
<feature type="coiled-coil region" evidence="12">
    <location>
        <begin position="1014"/>
        <end position="1263"/>
    </location>
</feature>
<gene>
    <name evidence="15" type="ORF">GSLYS_00002536001</name>
</gene>
<keyword evidence="9" id="KW-0968">Cytoplasmic vesicle</keyword>
<evidence type="ECO:0000256" key="13">
    <source>
        <dbReference type="SAM" id="MobiDB-lite"/>
    </source>
</evidence>
<evidence type="ECO:0000259" key="14">
    <source>
        <dbReference type="PROSITE" id="PS50826"/>
    </source>
</evidence>
<dbReference type="PANTHER" id="PTHR46753">
    <property type="entry name" value="FYVE AND COILED-COIL DOMAIN-CONTAINING PROTEIN 1"/>
    <property type="match status" value="1"/>
</dbReference>
<evidence type="ECO:0000256" key="6">
    <source>
        <dbReference type="ARBA" id="ARBA00023006"/>
    </source>
</evidence>
<comment type="caution">
    <text evidence="15">The sequence shown here is derived from an EMBL/GenBank/DDBJ whole genome shotgun (WGS) entry which is preliminary data.</text>
</comment>
<keyword evidence="6" id="KW-0072">Autophagy</keyword>
<dbReference type="InterPro" id="IPR047336">
    <property type="entry name" value="RUN_FYCO1"/>
</dbReference>
<keyword evidence="8" id="KW-0458">Lysosome</keyword>
<feature type="coiled-coil region" evidence="12">
    <location>
        <begin position="937"/>
        <end position="985"/>
    </location>
</feature>
<evidence type="ECO:0000256" key="7">
    <source>
        <dbReference type="ARBA" id="ARBA00023054"/>
    </source>
</evidence>
<dbReference type="GO" id="GO:0006914">
    <property type="term" value="P:autophagy"/>
    <property type="evidence" value="ECO:0007669"/>
    <property type="project" value="UniProtKB-KW"/>
</dbReference>
<comment type="function">
    <text evidence="10">ARL8 effector that promotes the coupling of endolysosomes to dynein-dynactin for retrograde transport along microtubules. Acts by binding both GTP-bound ARL8 and dynein-dynactin. In nonneuronal cells, promotes concentration of endolysosomes in the juxtanuclear area. In hippocampal neurons, drives retrograde transport of endolysosomes from the axon to the soma. Positive regulator of macroautophagy in dendritic cells. Increases autophagic flux, probably by stimulating both autophagosome formation and facilitating tethering with lysosomes. Binds to phosphatidylinositol 3-phosphate (PtdIns3P) through its FYVE-type zinc finger. Positive regulator of osteosclast bone-resorbing activity, possibly by promoting late endosome-lysosome fusion by acting as an adapter protein between RAB7A on late endosomes and LAMP2 on primary lysosomes.</text>
</comment>
<evidence type="ECO:0000313" key="16">
    <source>
        <dbReference type="Proteomes" id="UP001497497"/>
    </source>
</evidence>
<evidence type="ECO:0000256" key="1">
    <source>
        <dbReference type="ARBA" id="ARBA00004371"/>
    </source>
</evidence>
<dbReference type="GO" id="GO:0005770">
    <property type="term" value="C:late endosome"/>
    <property type="evidence" value="ECO:0007669"/>
    <property type="project" value="TreeGrafter"/>
</dbReference>
<keyword evidence="5" id="KW-0862">Zinc</keyword>
<dbReference type="EMBL" id="CAXITT010000031">
    <property type="protein sequence ID" value="CAL1528366.1"/>
    <property type="molecule type" value="Genomic_DNA"/>
</dbReference>
<feature type="domain" description="RUN" evidence="14">
    <location>
        <begin position="49"/>
        <end position="181"/>
    </location>
</feature>
<dbReference type="InterPro" id="IPR004012">
    <property type="entry name" value="Run_dom"/>
</dbReference>
<dbReference type="FunFam" id="1.20.58.900:FF:000015">
    <property type="entry name" value="RUN and FYVE domain containing 4"/>
    <property type="match status" value="1"/>
</dbReference>
<keyword evidence="7 12" id="KW-0175">Coiled coil</keyword>
<dbReference type="InterPro" id="IPR037213">
    <property type="entry name" value="Run_dom_sf"/>
</dbReference>
<evidence type="ECO:0000256" key="4">
    <source>
        <dbReference type="ARBA" id="ARBA00022771"/>
    </source>
</evidence>
<keyword evidence="4" id="KW-0863">Zinc-finger</keyword>
<dbReference type="Gene3D" id="1.20.58.900">
    <property type="match status" value="1"/>
</dbReference>
<keyword evidence="3" id="KW-0479">Metal-binding</keyword>
<evidence type="ECO:0000256" key="11">
    <source>
        <dbReference type="ARBA" id="ARBA00069100"/>
    </source>
</evidence>
<comment type="subcellular location">
    <subcellularLocation>
        <location evidence="2">Cytoplasmic vesicle</location>
        <location evidence="2">Autophagosome</location>
    </subcellularLocation>
    <subcellularLocation>
        <location evidence="1">Lysosome</location>
    </subcellularLocation>
</comment>
<evidence type="ECO:0000256" key="9">
    <source>
        <dbReference type="ARBA" id="ARBA00023329"/>
    </source>
</evidence>
<evidence type="ECO:0000256" key="8">
    <source>
        <dbReference type="ARBA" id="ARBA00023228"/>
    </source>
</evidence>
<keyword evidence="16" id="KW-1185">Reference proteome</keyword>
<evidence type="ECO:0000256" key="3">
    <source>
        <dbReference type="ARBA" id="ARBA00022723"/>
    </source>
</evidence>
<dbReference type="GO" id="GO:0005776">
    <property type="term" value="C:autophagosome"/>
    <property type="evidence" value="ECO:0007669"/>
    <property type="project" value="UniProtKB-SubCell"/>
</dbReference>
<evidence type="ECO:0000256" key="12">
    <source>
        <dbReference type="SAM" id="Coils"/>
    </source>
</evidence>
<evidence type="ECO:0000256" key="5">
    <source>
        <dbReference type="ARBA" id="ARBA00022833"/>
    </source>
</evidence>
<evidence type="ECO:0000256" key="2">
    <source>
        <dbReference type="ARBA" id="ARBA00004419"/>
    </source>
</evidence>
<dbReference type="GO" id="GO:1901098">
    <property type="term" value="P:positive regulation of autophagosome maturation"/>
    <property type="evidence" value="ECO:0007669"/>
    <property type="project" value="TreeGrafter"/>
</dbReference>
<reference evidence="15 16" key="1">
    <citation type="submission" date="2024-04" db="EMBL/GenBank/DDBJ databases">
        <authorList>
            <consortium name="Genoscope - CEA"/>
            <person name="William W."/>
        </authorList>
    </citation>
    <scope>NUCLEOTIDE SEQUENCE [LARGE SCALE GENOMIC DNA]</scope>
</reference>
<evidence type="ECO:0000256" key="10">
    <source>
        <dbReference type="ARBA" id="ARBA00059075"/>
    </source>
</evidence>
<accession>A0AAV2H8A5</accession>
<dbReference type="GO" id="GO:0005764">
    <property type="term" value="C:lysosome"/>
    <property type="evidence" value="ECO:0007669"/>
    <property type="project" value="UniProtKB-SubCell"/>
</dbReference>
<protein>
    <recommendedName>
        <fullName evidence="11">RUN and FYVE domain-containing protein 4</fullName>
    </recommendedName>
</protein>
<dbReference type="SUPFAM" id="SSF140741">
    <property type="entry name" value="RUN domain-like"/>
    <property type="match status" value="1"/>
</dbReference>
<feature type="coiled-coil region" evidence="12">
    <location>
        <begin position="472"/>
        <end position="520"/>
    </location>
</feature>
<sequence>MASAAQFPVSNEVPQKVVSQPMQKKILQDVLDCIVQMKCEFFDNHQPINDDSVVLQRFCAKFEHLVQVGMREKVSLLGRKKDYWDYFCECLASSKGSNDGIKYVKSLGENKTSLGKGRAFIRFCLVHQRLADTLQQCVVHDKTKDWFLPSSVLLNQKECQGLINSLYDLNSMHFDLSPRGYDLDSVWPSFANRKPGARGSWNVPLSRRSSITSMDTISQISMSIDTTEVDRLAKDLEVAHSVKSELIGQLGALQQEKELVSQTAWTAQGERQALEHQLTELRSQHAELLDKYNNLDVEHVKLKLEREHKTKLHIDELRQMDEKVKDEEARRVSLLKAEEDIWKKEVKEEGERRKREIDRLQKDVETKTLEAEELYDRWSRQSKALKTLILDSAVKTDPDDLETCLVHLADHIKNLQAQVNMVTLEKTSMQASLQGELSEKGEQASILLGRCLEMERVQKDLLGTQANLHTQMTTYEMDLKKEQDLVVSLQEKLMLLNSQLEQKETQLERVKEGKAEMERQTLESGDRLDDLIQENGKLILEVENLLHINAALSQTQENKSASLEEAYASLKEKEQNNFELTKSVEESRLRVDLLQSELTTLNMRILEKDEDIKLLQRNSDAQTTERQAVIESNKTALTETQDQLSKTLQRLELVSREAEEAGAGSQVLQEQLSSAQAEIVTLKSLSSDLGEKCASLEAEVEELSNEGRKKDALIEETNAASDLIRMECAAAQESLISVKAQAEKLGIESKRIDREREQRAVELAELRAEMENLKQEMDCEKSRSMGLLKESEGVKSSEGEKEENILNLVTELEKLRRDQDEAAASLGNTIVELTNKLVEKDEKLQSTLSEKETLASELEQERNVRLELLRNSKREVETLNSSIHGSESKLRSLIVELQVEIEEVKKHHETEVLSFAERISHLESELSNKEIILDSRSLDYENKITELKDDIAKLERSSLESSESIGKLTAQLAVLTEEKEHLLTQTDAALEDALQIKSQLTETSEQLAVSYTQLENMTKEKNSLSAAAANMSEELSKLQDEKDEIRREIQDLKIMLQLAEDESQEMLRQKRAVELEVEDMQARVSRLVEEKSELTSQLDSYQSQTEFSTKVLEEALVESREALEQVKADKLGLQENFESLEREKVELMTKQVKLEEENDELRRSNQRLQLQITPAQGSEIENLRLELEEERRTVENLNEEILALQFQLSSEQMLKKDFSQTQHAAEDTAVELKTRISELEIIVEQLEEECEHLRKTKETDSVQVSWKYKHIRRYNSIVQVHLEIHKKV</sequence>